<name>A0ABP9ZZ99_9GAMM</name>
<sequence length="105" mass="11568">METSRIPPPANVLPAKDHLKQAEPTNTDRAPFAALERIPDLVITAHKYSTVPENRSVTMNGRTWREGDNVVDGVTLKEITRDGLALDVAGWPVVVGRSRGWKAIK</sequence>
<organism evidence="3 4">
    <name type="scientific">Thalassolituus maritimus</name>
    <dbReference type="NCBI Taxonomy" id="484498"/>
    <lineage>
        <taxon>Bacteria</taxon>
        <taxon>Pseudomonadati</taxon>
        <taxon>Pseudomonadota</taxon>
        <taxon>Gammaproteobacteria</taxon>
        <taxon>Oceanospirillales</taxon>
        <taxon>Oceanospirillaceae</taxon>
        <taxon>Thalassolituus</taxon>
    </lineage>
</organism>
<feature type="region of interest" description="Disordered" evidence="1">
    <location>
        <begin position="1"/>
        <end position="28"/>
    </location>
</feature>
<protein>
    <recommendedName>
        <fullName evidence="2">Type II secretion system protein GspB C-terminal domain-containing protein</fullName>
    </recommendedName>
</protein>
<reference evidence="3 4" key="1">
    <citation type="submission" date="2024-04" db="EMBL/GenBank/DDBJ databases">
        <title>Draft genome sequence of Thalassolituus maritimus NBRC 116585.</title>
        <authorList>
            <person name="Miyakawa T."/>
            <person name="Kusuya Y."/>
            <person name="Miura T."/>
        </authorList>
    </citation>
    <scope>NUCLEOTIDE SEQUENCE [LARGE SCALE GENOMIC DNA]</scope>
    <source>
        <strain evidence="3 4">5NW40-0001</strain>
    </source>
</reference>
<dbReference type="InterPro" id="IPR032389">
    <property type="entry name" value="GspB_C"/>
</dbReference>
<evidence type="ECO:0000313" key="3">
    <source>
        <dbReference type="EMBL" id="GAA6145466.1"/>
    </source>
</evidence>
<dbReference type="Proteomes" id="UP001481413">
    <property type="component" value="Unassembled WGS sequence"/>
</dbReference>
<proteinExistence type="predicted"/>
<feature type="compositionally biased region" description="Pro residues" evidence="1">
    <location>
        <begin position="1"/>
        <end position="11"/>
    </location>
</feature>
<evidence type="ECO:0000256" key="1">
    <source>
        <dbReference type="SAM" id="MobiDB-lite"/>
    </source>
</evidence>
<feature type="domain" description="Type II secretion system protein GspB C-terminal" evidence="2">
    <location>
        <begin position="38"/>
        <end position="93"/>
    </location>
</feature>
<gene>
    <name evidence="3" type="ORF">NBRC116585_15840</name>
</gene>
<comment type="caution">
    <text evidence="3">The sequence shown here is derived from an EMBL/GenBank/DDBJ whole genome shotgun (WGS) entry which is preliminary data.</text>
</comment>
<evidence type="ECO:0000313" key="4">
    <source>
        <dbReference type="Proteomes" id="UP001481413"/>
    </source>
</evidence>
<dbReference type="Pfam" id="PF16537">
    <property type="entry name" value="T2SSB"/>
    <property type="match status" value="1"/>
</dbReference>
<dbReference type="EMBL" id="BAABWH010000004">
    <property type="protein sequence ID" value="GAA6145466.1"/>
    <property type="molecule type" value="Genomic_DNA"/>
</dbReference>
<keyword evidence="4" id="KW-1185">Reference proteome</keyword>
<evidence type="ECO:0000259" key="2">
    <source>
        <dbReference type="Pfam" id="PF16537"/>
    </source>
</evidence>
<accession>A0ABP9ZZ99</accession>